<dbReference type="OrthoDB" id="9815953at2"/>
<keyword evidence="2" id="KW-0378">Hydrolase</keyword>
<dbReference type="AlphaFoldDB" id="A0A1G7ETM3"/>
<proteinExistence type="predicted"/>
<evidence type="ECO:0000313" key="4">
    <source>
        <dbReference type="Proteomes" id="UP000198823"/>
    </source>
</evidence>
<dbReference type="STRING" id="426756.SAMN04488126_11518"/>
<dbReference type="RefSeq" id="WP_092097730.1">
    <property type="nucleotide sequence ID" value="NZ_FNAR01000015.1"/>
</dbReference>
<dbReference type="NCBIfam" id="TIGR02841">
    <property type="entry name" value="spore_YyaC"/>
    <property type="match status" value="1"/>
</dbReference>
<dbReference type="GO" id="GO:0008233">
    <property type="term" value="F:peptidase activity"/>
    <property type="evidence" value="ECO:0007669"/>
    <property type="project" value="UniProtKB-KW"/>
</dbReference>
<dbReference type="EMBL" id="RWGW01000007">
    <property type="protein sequence ID" value="RSK34435.1"/>
    <property type="molecule type" value="Genomic_DNA"/>
</dbReference>
<organism evidence="3 4">
    <name type="scientific">Bhargavaea beijingensis</name>
    <dbReference type="NCBI Taxonomy" id="426756"/>
    <lineage>
        <taxon>Bacteria</taxon>
        <taxon>Bacillati</taxon>
        <taxon>Bacillota</taxon>
        <taxon>Bacilli</taxon>
        <taxon>Bacillales</taxon>
        <taxon>Caryophanaceae</taxon>
        <taxon>Bhargavaea</taxon>
    </lineage>
</organism>
<dbReference type="InterPro" id="IPR023430">
    <property type="entry name" value="Pept_HybD-like_dom_sf"/>
</dbReference>
<dbReference type="EMBL" id="FNAR01000015">
    <property type="protein sequence ID" value="SDE67050.1"/>
    <property type="molecule type" value="Genomic_DNA"/>
</dbReference>
<evidence type="ECO:0000256" key="1">
    <source>
        <dbReference type="SAM" id="MobiDB-lite"/>
    </source>
</evidence>
<dbReference type="SUPFAM" id="SSF53163">
    <property type="entry name" value="HybD-like"/>
    <property type="match status" value="1"/>
</dbReference>
<dbReference type="Pfam" id="PF06866">
    <property type="entry name" value="DUF1256"/>
    <property type="match status" value="1"/>
</dbReference>
<sequence>MIRIGTSSEQGRFHYAEAGAAWRIASVLLSHIPFGKRPVRFVCIGTDRSTGDAYGPLTGTSLAELGDFRHPILGTLGRPVHALNLQRIAETDEDVFTVAIDACLGKSEHIGQIVIEDRPLFPGRAVGKTLPPIGDLSIKGVVNAAAPNSQEVLQNTRLHLPFMMSRVTARAISLACCRHETKPVQEPGHEGNDEDPRDKICHPDLRQPDQV</sequence>
<evidence type="ECO:0000313" key="5">
    <source>
        <dbReference type="Proteomes" id="UP000272481"/>
    </source>
</evidence>
<keyword evidence="5" id="KW-1185">Reference proteome</keyword>
<evidence type="ECO:0000313" key="3">
    <source>
        <dbReference type="EMBL" id="SDE67050.1"/>
    </source>
</evidence>
<feature type="region of interest" description="Disordered" evidence="1">
    <location>
        <begin position="182"/>
        <end position="211"/>
    </location>
</feature>
<gene>
    <name evidence="2" type="primary">yyaC</name>
    <name evidence="2" type="ORF">EJA12_05755</name>
    <name evidence="3" type="ORF">SAMN04488126_11518</name>
</gene>
<name>A0A1G7ETM3_9BACL</name>
<accession>A0A1G7ETM3</accession>
<keyword evidence="2" id="KW-0645">Protease</keyword>
<dbReference type="Proteomes" id="UP000198823">
    <property type="component" value="Unassembled WGS sequence"/>
</dbReference>
<dbReference type="GO" id="GO:0006508">
    <property type="term" value="P:proteolysis"/>
    <property type="evidence" value="ECO:0007669"/>
    <property type="project" value="UniProtKB-KW"/>
</dbReference>
<reference evidence="3 4" key="1">
    <citation type="submission" date="2016-10" db="EMBL/GenBank/DDBJ databases">
        <authorList>
            <person name="de Groot N.N."/>
        </authorList>
    </citation>
    <scope>NUCLEOTIDE SEQUENCE [LARGE SCALE GENOMIC DNA]</scope>
    <source>
        <strain evidence="3 4">CGMCC 1.6762</strain>
    </source>
</reference>
<evidence type="ECO:0000313" key="2">
    <source>
        <dbReference type="EMBL" id="RSK34435.1"/>
    </source>
</evidence>
<reference evidence="2 5" key="2">
    <citation type="submission" date="2018-12" db="EMBL/GenBank/DDBJ databases">
        <title>Comparitive functional genomics of dry heat resistant strains isolated from the viking spacecraft.</title>
        <authorList>
            <person name="Seuylemezian A."/>
            <person name="Vaishampayan P."/>
        </authorList>
    </citation>
    <scope>NUCLEOTIDE SEQUENCE [LARGE SCALE GENOMIC DNA]</scope>
    <source>
        <strain evidence="2 5">M6-11</strain>
    </source>
</reference>
<dbReference type="Proteomes" id="UP000272481">
    <property type="component" value="Unassembled WGS sequence"/>
</dbReference>
<dbReference type="InterPro" id="IPR009665">
    <property type="entry name" value="YyaC"/>
</dbReference>
<protein>
    <submittedName>
        <fullName evidence="3">Putative sporulation protein YyaC</fullName>
    </submittedName>
    <submittedName>
        <fullName evidence="2">Spore protease YyaC</fullName>
    </submittedName>
</protein>